<keyword evidence="9" id="KW-1185">Reference proteome</keyword>
<comment type="caution">
    <text evidence="8">The sequence shown here is derived from an EMBL/GenBank/DDBJ whole genome shotgun (WGS) entry which is preliminary data.</text>
</comment>
<evidence type="ECO:0000256" key="1">
    <source>
        <dbReference type="ARBA" id="ARBA00022723"/>
    </source>
</evidence>
<evidence type="ECO:0000256" key="3">
    <source>
        <dbReference type="ARBA" id="ARBA00022786"/>
    </source>
</evidence>
<protein>
    <recommendedName>
        <fullName evidence="7">Anaphase-promoting complex subunit 11 RING-H2 finger domain-containing protein</fullName>
    </recommendedName>
</protein>
<feature type="region of interest" description="Disordered" evidence="6">
    <location>
        <begin position="77"/>
        <end position="107"/>
    </location>
</feature>
<dbReference type="Gene3D" id="3.30.40.10">
    <property type="entry name" value="Zinc/RING finger domain, C3HC4 (zinc finger)"/>
    <property type="match status" value="1"/>
</dbReference>
<keyword evidence="5" id="KW-0131">Cell cycle</keyword>
<sequence length="239" mass="24128">MKVKIKAWNAVASWRWDVPEDDVCGICRVQFDGTCPNCRFPGDDCSTVHKHPIVHYVFSDDDFDPVTETTLAAAAAEDAVTTPVPGSAAGRQGSGQGRRPPPPKDRVVIVDVGNDGETVIAAHSLSKEWQVVGVGISSAPQWMAGNSEDVPGGGVGSGSGGGGGGGGGGGSGGGGGGGGSGGAVAGQGGLMLTVEGTERVGLQGLKKTESLYELAEMFSERMALIRRVIDYGEKGAAGS</sequence>
<dbReference type="InterPro" id="IPR024991">
    <property type="entry name" value="RING-H2_APC11"/>
</dbReference>
<reference evidence="8 9" key="1">
    <citation type="submission" date="2024-02" db="EMBL/GenBank/DDBJ databases">
        <title>Discinaceae phylogenomics.</title>
        <authorList>
            <person name="Dirks A.C."/>
            <person name="James T.Y."/>
        </authorList>
    </citation>
    <scope>NUCLEOTIDE SEQUENCE [LARGE SCALE GENOMIC DNA]</scope>
    <source>
        <strain evidence="8 9">ACD0624</strain>
    </source>
</reference>
<evidence type="ECO:0000259" key="7">
    <source>
        <dbReference type="Pfam" id="PF12861"/>
    </source>
</evidence>
<feature type="region of interest" description="Disordered" evidence="6">
    <location>
        <begin position="143"/>
        <end position="181"/>
    </location>
</feature>
<evidence type="ECO:0000256" key="5">
    <source>
        <dbReference type="ARBA" id="ARBA00023306"/>
    </source>
</evidence>
<gene>
    <name evidence="8" type="ORF">Q9L58_003435</name>
</gene>
<dbReference type="SUPFAM" id="SSF57850">
    <property type="entry name" value="RING/U-box"/>
    <property type="match status" value="1"/>
</dbReference>
<keyword evidence="3" id="KW-0833">Ubl conjugation pathway</keyword>
<keyword evidence="1" id="KW-0479">Metal-binding</keyword>
<dbReference type="Proteomes" id="UP001447188">
    <property type="component" value="Unassembled WGS sequence"/>
</dbReference>
<organism evidence="8 9">
    <name type="scientific">Discina gigas</name>
    <dbReference type="NCBI Taxonomy" id="1032678"/>
    <lineage>
        <taxon>Eukaryota</taxon>
        <taxon>Fungi</taxon>
        <taxon>Dikarya</taxon>
        <taxon>Ascomycota</taxon>
        <taxon>Pezizomycotina</taxon>
        <taxon>Pezizomycetes</taxon>
        <taxon>Pezizales</taxon>
        <taxon>Discinaceae</taxon>
        <taxon>Discina</taxon>
    </lineage>
</organism>
<evidence type="ECO:0000313" key="9">
    <source>
        <dbReference type="Proteomes" id="UP001447188"/>
    </source>
</evidence>
<accession>A0ABR3GNP6</accession>
<name>A0ABR3GNP6_9PEZI</name>
<proteinExistence type="predicted"/>
<evidence type="ECO:0000256" key="6">
    <source>
        <dbReference type="SAM" id="MobiDB-lite"/>
    </source>
</evidence>
<evidence type="ECO:0000313" key="8">
    <source>
        <dbReference type="EMBL" id="KAL0637546.1"/>
    </source>
</evidence>
<dbReference type="PANTHER" id="PTHR11210">
    <property type="entry name" value="RING BOX"/>
    <property type="match status" value="1"/>
</dbReference>
<feature type="compositionally biased region" description="Gly residues" evidence="6">
    <location>
        <begin position="151"/>
        <end position="181"/>
    </location>
</feature>
<feature type="compositionally biased region" description="Low complexity" evidence="6">
    <location>
        <begin position="77"/>
        <end position="91"/>
    </location>
</feature>
<dbReference type="EMBL" id="JBBBZM010000033">
    <property type="protein sequence ID" value="KAL0637546.1"/>
    <property type="molecule type" value="Genomic_DNA"/>
</dbReference>
<feature type="domain" description="Anaphase-promoting complex subunit 11 RING-H2 finger" evidence="7">
    <location>
        <begin position="21"/>
        <end position="49"/>
    </location>
</feature>
<dbReference type="InterPro" id="IPR013083">
    <property type="entry name" value="Znf_RING/FYVE/PHD"/>
</dbReference>
<evidence type="ECO:0000256" key="2">
    <source>
        <dbReference type="ARBA" id="ARBA00022771"/>
    </source>
</evidence>
<evidence type="ECO:0000256" key="4">
    <source>
        <dbReference type="ARBA" id="ARBA00022833"/>
    </source>
</evidence>
<dbReference type="Pfam" id="PF12861">
    <property type="entry name" value="zf-ANAPC11"/>
    <property type="match status" value="1"/>
</dbReference>
<dbReference type="InterPro" id="IPR051031">
    <property type="entry name" value="RING-box_E3_Ubiquitin_Ligase"/>
</dbReference>
<keyword evidence="2" id="KW-0863">Zinc-finger</keyword>
<keyword evidence="4" id="KW-0862">Zinc</keyword>